<keyword evidence="4" id="KW-1185">Reference proteome</keyword>
<gene>
    <name evidence="3" type="ORF">GGD89_002559</name>
</gene>
<evidence type="ECO:0000256" key="1">
    <source>
        <dbReference type="PROSITE-ProRule" id="PRU00339"/>
    </source>
</evidence>
<organism evidence="3 4">
    <name type="scientific">Roseospira visakhapatnamensis</name>
    <dbReference type="NCBI Taxonomy" id="390880"/>
    <lineage>
        <taxon>Bacteria</taxon>
        <taxon>Pseudomonadati</taxon>
        <taxon>Pseudomonadota</taxon>
        <taxon>Alphaproteobacteria</taxon>
        <taxon>Rhodospirillales</taxon>
        <taxon>Rhodospirillaceae</taxon>
        <taxon>Roseospira</taxon>
    </lineage>
</organism>
<evidence type="ECO:0000313" key="3">
    <source>
        <dbReference type="EMBL" id="MBB4266923.1"/>
    </source>
</evidence>
<feature type="repeat" description="TPR" evidence="1">
    <location>
        <begin position="56"/>
        <end position="89"/>
    </location>
</feature>
<comment type="caution">
    <text evidence="3">The sequence shown here is derived from an EMBL/GenBank/DDBJ whole genome shotgun (WGS) entry which is preliminary data.</text>
</comment>
<dbReference type="PANTHER" id="PTHR44998:SF1">
    <property type="entry name" value="UDP-N-ACETYLGLUCOSAMINE--PEPTIDE N-ACETYLGLUCOSAMINYLTRANSFERASE 110 KDA SUBUNIT"/>
    <property type="match status" value="1"/>
</dbReference>
<feature type="region of interest" description="Disordered" evidence="2">
    <location>
        <begin position="1"/>
        <end position="21"/>
    </location>
</feature>
<sequence length="800" mass="84159">MPDPLASARTRTPASTTSAPSSRALLVEGLRRHKAGQVREALALYRRAVILDPGLTDGWHMLGAASLQQGDAEAALAPLERSRHLAPRDALLQANLAHAWRALGCHAEAAAALATAIALDPARAEPWQDLGLMAAERGLRHDAERCLAHAAHLRPEPGALVRHANALLALGRRDRAENRLGIALRLTPDHLGARLARAGARRALGDIDGALADARAAVALSPNAPGPAGALGTAHLHGGRLPEAIRWRGRAARLAPAKGTSWLDLGQAAIAVGPGESAATALKRAVAADPALPAAYDALAEVRRRQGQWAAARRLLDWRLRLAPDPAVSLRRALHLPVMPESEAALDAAHERLLADLDALETDATPRGPNADPLAALAVSPDALEGHGRDTAAVMSRVAQVARGLCPGLTHTARLAAAPLADAPLRLVVLLPPEDPAPQDSLAPLAARLSPDLAARPDLSVTVLRPPGAPSIIATDPASAAGATTPLPADLDQARAMIADLRPDGLLAVDPMASPLTWALVFGRLAPVQAMILGRPATSGIATLDYVLTAAAWHDAEAQRRHTERLIRLRGLPLRLPSAPPHASLRRADLGLPPPGEARLYLALADPGRFPPLHDRAWVDLLRRDTRGVLMLPGGPHRSLAQRLLDRWRRLEGGPAVLDRVRVLPSLRRPHLLGVARLADAVLDAPGAGAGATVMEAMTLGVPAVTLAGSPPGTGVVAGLYRHWGITDLVARDPVHFVNLALRLARHEDWRREIGARLAQAALDPDAGAAVAAEIALFFRVAREAAAEGRRLTAWPGDDA</sequence>
<feature type="repeat" description="TPR" evidence="1">
    <location>
        <begin position="22"/>
        <end position="55"/>
    </location>
</feature>
<dbReference type="Proteomes" id="UP000554286">
    <property type="component" value="Unassembled WGS sequence"/>
</dbReference>
<dbReference type="SUPFAM" id="SSF48452">
    <property type="entry name" value="TPR-like"/>
    <property type="match status" value="2"/>
</dbReference>
<dbReference type="Gene3D" id="3.40.50.2000">
    <property type="entry name" value="Glycogen Phosphorylase B"/>
    <property type="match status" value="1"/>
</dbReference>
<evidence type="ECO:0000256" key="2">
    <source>
        <dbReference type="SAM" id="MobiDB-lite"/>
    </source>
</evidence>
<proteinExistence type="predicted"/>
<dbReference type="PANTHER" id="PTHR44998">
    <property type="match status" value="1"/>
</dbReference>
<name>A0A7W6RFE0_9PROT</name>
<evidence type="ECO:0000313" key="4">
    <source>
        <dbReference type="Proteomes" id="UP000554286"/>
    </source>
</evidence>
<dbReference type="InterPro" id="IPR019734">
    <property type="entry name" value="TPR_rpt"/>
</dbReference>
<dbReference type="Gene3D" id="1.25.40.10">
    <property type="entry name" value="Tetratricopeptide repeat domain"/>
    <property type="match status" value="1"/>
</dbReference>
<keyword evidence="1" id="KW-0802">TPR repeat</keyword>
<dbReference type="AlphaFoldDB" id="A0A7W6RFE0"/>
<dbReference type="RefSeq" id="WP_184045805.1">
    <property type="nucleotide sequence ID" value="NZ_JACIGK010000019.1"/>
</dbReference>
<protein>
    <submittedName>
        <fullName evidence="3">Tetratricopeptide (TPR) repeat protein</fullName>
    </submittedName>
</protein>
<dbReference type="SUPFAM" id="SSF53756">
    <property type="entry name" value="UDP-Glycosyltransferase/glycogen phosphorylase"/>
    <property type="match status" value="1"/>
</dbReference>
<dbReference type="SMART" id="SM00028">
    <property type="entry name" value="TPR"/>
    <property type="match status" value="7"/>
</dbReference>
<dbReference type="EMBL" id="JACIGK010000019">
    <property type="protein sequence ID" value="MBB4266923.1"/>
    <property type="molecule type" value="Genomic_DNA"/>
</dbReference>
<reference evidence="3 4" key="1">
    <citation type="submission" date="2020-08" db="EMBL/GenBank/DDBJ databases">
        <title>Genome sequencing of Purple Non-Sulfur Bacteria from various extreme environments.</title>
        <authorList>
            <person name="Mayer M."/>
        </authorList>
    </citation>
    <scope>NUCLEOTIDE SEQUENCE [LARGE SCALE GENOMIC DNA]</scope>
    <source>
        <strain evidence="3 4">JA131</strain>
    </source>
</reference>
<dbReference type="Gene3D" id="3.40.50.11380">
    <property type="match status" value="1"/>
</dbReference>
<accession>A0A7W6RFE0</accession>
<dbReference type="InterPro" id="IPR011990">
    <property type="entry name" value="TPR-like_helical_dom_sf"/>
</dbReference>
<dbReference type="PROSITE" id="PS50005">
    <property type="entry name" value="TPR"/>
    <property type="match status" value="2"/>
</dbReference>